<protein>
    <submittedName>
        <fullName evidence="8">RNA polymerase, sigma-24 subunit, ECF subfamily</fullName>
    </submittedName>
</protein>
<dbReference type="AlphaFoldDB" id="B8JC21"/>
<evidence type="ECO:0000259" key="7">
    <source>
        <dbReference type="Pfam" id="PF08281"/>
    </source>
</evidence>
<dbReference type="Gene3D" id="1.10.10.10">
    <property type="entry name" value="Winged helix-like DNA-binding domain superfamily/Winged helix DNA-binding domain"/>
    <property type="match status" value="1"/>
</dbReference>
<dbReference type="KEGG" id="acp:A2cp1_0586"/>
<evidence type="ECO:0000256" key="1">
    <source>
        <dbReference type="ARBA" id="ARBA00010641"/>
    </source>
</evidence>
<dbReference type="InterPro" id="IPR007627">
    <property type="entry name" value="RNA_pol_sigma70_r2"/>
</dbReference>
<dbReference type="Gene3D" id="1.10.1740.10">
    <property type="match status" value="1"/>
</dbReference>
<dbReference type="InterPro" id="IPR013249">
    <property type="entry name" value="RNA_pol_sigma70_r4_t2"/>
</dbReference>
<dbReference type="Pfam" id="PF04542">
    <property type="entry name" value="Sigma70_r2"/>
    <property type="match status" value="1"/>
</dbReference>
<keyword evidence="9" id="KW-1185">Reference proteome</keyword>
<dbReference type="PANTHER" id="PTHR43133:SF50">
    <property type="entry name" value="ECF RNA POLYMERASE SIGMA FACTOR SIGM"/>
    <property type="match status" value="1"/>
</dbReference>
<dbReference type="GO" id="GO:0006352">
    <property type="term" value="P:DNA-templated transcription initiation"/>
    <property type="evidence" value="ECO:0007669"/>
    <property type="project" value="InterPro"/>
</dbReference>
<keyword evidence="3" id="KW-0731">Sigma factor</keyword>
<proteinExistence type="inferred from homology"/>
<dbReference type="InterPro" id="IPR036388">
    <property type="entry name" value="WH-like_DNA-bd_sf"/>
</dbReference>
<evidence type="ECO:0000256" key="3">
    <source>
        <dbReference type="ARBA" id="ARBA00023082"/>
    </source>
</evidence>
<evidence type="ECO:0000313" key="9">
    <source>
        <dbReference type="Proteomes" id="UP000007089"/>
    </source>
</evidence>
<dbReference type="SUPFAM" id="SSF88659">
    <property type="entry name" value="Sigma3 and sigma4 domains of RNA polymerase sigma factors"/>
    <property type="match status" value="1"/>
</dbReference>
<keyword evidence="2" id="KW-0805">Transcription regulation</keyword>
<dbReference type="Proteomes" id="UP000007089">
    <property type="component" value="Chromosome"/>
</dbReference>
<dbReference type="GO" id="GO:0003677">
    <property type="term" value="F:DNA binding"/>
    <property type="evidence" value="ECO:0007669"/>
    <property type="project" value="UniProtKB-KW"/>
</dbReference>
<dbReference type="RefSeq" id="WP_012631990.1">
    <property type="nucleotide sequence ID" value="NC_011891.1"/>
</dbReference>
<dbReference type="InterPro" id="IPR039425">
    <property type="entry name" value="RNA_pol_sigma-70-like"/>
</dbReference>
<dbReference type="EMBL" id="CP001359">
    <property type="protein sequence ID" value="ACL63943.1"/>
    <property type="molecule type" value="Genomic_DNA"/>
</dbReference>
<dbReference type="PANTHER" id="PTHR43133">
    <property type="entry name" value="RNA POLYMERASE ECF-TYPE SIGMA FACTO"/>
    <property type="match status" value="1"/>
</dbReference>
<dbReference type="InterPro" id="IPR014284">
    <property type="entry name" value="RNA_pol_sigma-70_dom"/>
</dbReference>
<accession>B8JC21</accession>
<keyword evidence="5" id="KW-0804">Transcription</keyword>
<dbReference type="InterPro" id="IPR013325">
    <property type="entry name" value="RNA_pol_sigma_r2"/>
</dbReference>
<dbReference type="HOGENOM" id="CLU_047691_3_0_7"/>
<gene>
    <name evidence="8" type="ordered locus">A2cp1_0586</name>
</gene>
<name>B8JC21_ANAD2</name>
<comment type="similarity">
    <text evidence="1">Belongs to the sigma-70 factor family. ECF subfamily.</text>
</comment>
<dbReference type="CDD" id="cd06171">
    <property type="entry name" value="Sigma70_r4"/>
    <property type="match status" value="1"/>
</dbReference>
<dbReference type="SUPFAM" id="SSF88946">
    <property type="entry name" value="Sigma2 domain of RNA polymerase sigma factors"/>
    <property type="match status" value="1"/>
</dbReference>
<feature type="domain" description="RNA polymerase sigma factor 70 region 4 type 2" evidence="7">
    <location>
        <begin position="109"/>
        <end position="161"/>
    </location>
</feature>
<dbReference type="InterPro" id="IPR013324">
    <property type="entry name" value="RNA_pol_sigma_r3/r4-like"/>
</dbReference>
<dbReference type="GO" id="GO:0016987">
    <property type="term" value="F:sigma factor activity"/>
    <property type="evidence" value="ECO:0007669"/>
    <property type="project" value="UniProtKB-KW"/>
</dbReference>
<feature type="domain" description="RNA polymerase sigma-70 region 2" evidence="6">
    <location>
        <begin position="13"/>
        <end position="82"/>
    </location>
</feature>
<dbReference type="Pfam" id="PF08281">
    <property type="entry name" value="Sigma70_r4_2"/>
    <property type="match status" value="1"/>
</dbReference>
<organism evidence="8 9">
    <name type="scientific">Anaeromyxobacter dehalogenans (strain ATCC BAA-258 / DSM 21875 / 2CP-1)</name>
    <dbReference type="NCBI Taxonomy" id="455488"/>
    <lineage>
        <taxon>Bacteria</taxon>
        <taxon>Pseudomonadati</taxon>
        <taxon>Myxococcota</taxon>
        <taxon>Myxococcia</taxon>
        <taxon>Myxococcales</taxon>
        <taxon>Cystobacterineae</taxon>
        <taxon>Anaeromyxobacteraceae</taxon>
        <taxon>Anaeromyxobacter</taxon>
    </lineage>
</organism>
<evidence type="ECO:0000256" key="4">
    <source>
        <dbReference type="ARBA" id="ARBA00023125"/>
    </source>
</evidence>
<sequence length="168" mass="18600">MTASHDDDIGRIVRETAPRLYRLAARLTGDLAEAEDVLQESYVRACAGLGGRAFQGRSSVETWLHRIVVNASLDALRARRRRSVRETHAAPADEVLDPGASLEARAALRELSEWLDELPAEQRVALVLKELEGHSTAEVATLLGCSEGAVEQRLVRARAFLRERRKHA</sequence>
<dbReference type="NCBIfam" id="TIGR02937">
    <property type="entry name" value="sigma70-ECF"/>
    <property type="match status" value="1"/>
</dbReference>
<reference evidence="8" key="1">
    <citation type="submission" date="2009-01" db="EMBL/GenBank/DDBJ databases">
        <title>Complete sequence of Anaeromyxobacter dehalogenans 2CP-1.</title>
        <authorList>
            <consortium name="US DOE Joint Genome Institute"/>
            <person name="Lucas S."/>
            <person name="Copeland A."/>
            <person name="Lapidus A."/>
            <person name="Glavina del Rio T."/>
            <person name="Dalin E."/>
            <person name="Tice H."/>
            <person name="Bruce D."/>
            <person name="Goodwin L."/>
            <person name="Pitluck S."/>
            <person name="Saunders E."/>
            <person name="Brettin T."/>
            <person name="Detter J.C."/>
            <person name="Han C."/>
            <person name="Larimer F."/>
            <person name="Land M."/>
            <person name="Hauser L."/>
            <person name="Kyrpides N."/>
            <person name="Ovchinnikova G."/>
            <person name="Beliaev A.S."/>
            <person name="Richardson P."/>
        </authorList>
    </citation>
    <scope>NUCLEOTIDE SEQUENCE</scope>
    <source>
        <strain evidence="8">2CP-1</strain>
    </source>
</reference>
<keyword evidence="4" id="KW-0238">DNA-binding</keyword>
<evidence type="ECO:0000256" key="2">
    <source>
        <dbReference type="ARBA" id="ARBA00023015"/>
    </source>
</evidence>
<evidence type="ECO:0000313" key="8">
    <source>
        <dbReference type="EMBL" id="ACL63943.1"/>
    </source>
</evidence>
<evidence type="ECO:0000256" key="5">
    <source>
        <dbReference type="ARBA" id="ARBA00023163"/>
    </source>
</evidence>
<evidence type="ECO:0000259" key="6">
    <source>
        <dbReference type="Pfam" id="PF04542"/>
    </source>
</evidence>